<evidence type="ECO:0000256" key="7">
    <source>
        <dbReference type="ARBA" id="ARBA00023136"/>
    </source>
</evidence>
<dbReference type="PROSITE" id="PS00237">
    <property type="entry name" value="G_PROTEIN_RECEP_F1_1"/>
    <property type="match status" value="1"/>
</dbReference>
<evidence type="ECO:0000313" key="13">
    <source>
        <dbReference type="Proteomes" id="UP000050525"/>
    </source>
</evidence>
<comment type="caution">
    <text evidence="12">The sequence shown here is derived from an EMBL/GenBank/DDBJ whole genome shotgun (WGS) entry which is preliminary data.</text>
</comment>
<keyword evidence="9 12" id="KW-0675">Receptor</keyword>
<dbReference type="eggNOG" id="ENOG502SHK4">
    <property type="taxonomic scope" value="Eukaryota"/>
</dbReference>
<keyword evidence="4 9" id="KW-0812">Transmembrane</keyword>
<dbReference type="FunFam" id="1.20.1070.10:FF:000001">
    <property type="entry name" value="Olfactory receptor"/>
    <property type="match status" value="1"/>
</dbReference>
<dbReference type="Gene3D" id="1.20.1070.10">
    <property type="entry name" value="Rhodopsin 7-helix transmembrane proteins"/>
    <property type="match status" value="1"/>
</dbReference>
<evidence type="ECO:0000256" key="3">
    <source>
        <dbReference type="ARBA" id="ARBA00022606"/>
    </source>
</evidence>
<evidence type="ECO:0000256" key="1">
    <source>
        <dbReference type="ARBA" id="ARBA00004651"/>
    </source>
</evidence>
<evidence type="ECO:0000256" key="4">
    <source>
        <dbReference type="ARBA" id="ARBA00022692"/>
    </source>
</evidence>
<comment type="subcellular location">
    <subcellularLocation>
        <location evidence="1 10">Cell membrane</location>
        <topology evidence="1 10">Multi-pass membrane protein</topology>
    </subcellularLocation>
</comment>
<keyword evidence="8 9" id="KW-0807">Transducer</keyword>
<gene>
    <name evidence="12" type="primary">OR10X1</name>
    <name evidence="12" type="ORF">Y1Q_0009441</name>
</gene>
<keyword evidence="9" id="KW-0297">G-protein coupled receptor</keyword>
<feature type="transmembrane region" description="Helical" evidence="10">
    <location>
        <begin position="177"/>
        <end position="195"/>
    </location>
</feature>
<feature type="transmembrane region" description="Helical" evidence="10">
    <location>
        <begin position="310"/>
        <end position="330"/>
    </location>
</feature>
<feature type="domain" description="G-protein coupled receptors family 1 profile" evidence="11">
    <location>
        <begin position="78"/>
        <end position="328"/>
    </location>
</feature>
<proteinExistence type="inferred from homology"/>
<feature type="transmembrane region" description="Helical" evidence="10">
    <location>
        <begin position="63"/>
        <end position="85"/>
    </location>
</feature>
<keyword evidence="2 10" id="KW-1003">Cell membrane</keyword>
<name>A0A151NWG2_ALLMI</name>
<evidence type="ECO:0000313" key="12">
    <source>
        <dbReference type="EMBL" id="KYO40765.1"/>
    </source>
</evidence>
<feature type="transmembrane region" description="Helical" evidence="10">
    <location>
        <begin position="135"/>
        <end position="157"/>
    </location>
</feature>
<keyword evidence="13" id="KW-1185">Reference proteome</keyword>
<feature type="transmembrane region" description="Helical" evidence="10">
    <location>
        <begin position="238"/>
        <end position="263"/>
    </location>
</feature>
<evidence type="ECO:0000256" key="6">
    <source>
        <dbReference type="ARBA" id="ARBA00022989"/>
    </source>
</evidence>
<accession>A0A151NWG2</accession>
<dbReference type="PRINTS" id="PR00237">
    <property type="entry name" value="GPCRRHODOPSN"/>
</dbReference>
<comment type="similarity">
    <text evidence="9">Belongs to the G-protein coupled receptor 1 family.</text>
</comment>
<evidence type="ECO:0000256" key="9">
    <source>
        <dbReference type="RuleBase" id="RU000688"/>
    </source>
</evidence>
<dbReference type="InterPro" id="IPR017452">
    <property type="entry name" value="GPCR_Rhodpsn_7TM"/>
</dbReference>
<organism evidence="12 13">
    <name type="scientific">Alligator mississippiensis</name>
    <name type="common">American alligator</name>
    <dbReference type="NCBI Taxonomy" id="8496"/>
    <lineage>
        <taxon>Eukaryota</taxon>
        <taxon>Metazoa</taxon>
        <taxon>Chordata</taxon>
        <taxon>Craniata</taxon>
        <taxon>Vertebrata</taxon>
        <taxon>Euteleostomi</taxon>
        <taxon>Archelosauria</taxon>
        <taxon>Archosauria</taxon>
        <taxon>Crocodylia</taxon>
        <taxon>Alligatoridae</taxon>
        <taxon>Alligatorinae</taxon>
        <taxon>Alligator</taxon>
    </lineage>
</organism>
<dbReference type="PROSITE" id="PS50262">
    <property type="entry name" value="G_PROTEIN_RECEP_F1_2"/>
    <property type="match status" value="1"/>
</dbReference>
<dbReference type="EMBL" id="AKHW03001862">
    <property type="protein sequence ID" value="KYO40765.1"/>
    <property type="molecule type" value="Genomic_DNA"/>
</dbReference>
<sequence length="349" mass="39188">MERTCRHIIPNVELMDGRALVRMTDQVPLFLQVQHLIPMRENQTQVTEFVLVGFSAFPDLQGVLFVVFLFMYLMTLAGNLAIMAVIWTDRHLHTPMYLYLGALSFSETCYTFVIIPKALVDLVSEGRIISLTGCVAQMFFFLGLGSTNCAILIVMGYDRYLAICHPLRYGRLMSLHVFVKLVVGSWISGFLVSLVETTLIFQSPFCRSNIINHFFCHMRPVLSLACIDSSTIEVAVSMISMLGLSGSFLLIVLTYLLILGTIVQLPSASGKREKAFSTCAAHLTVVVMHFGFASIIYLKPSPRGSMEEDTLMSMPYTILTPFLSPMIFTLRNKEMKIALRKAFGKRIFS</sequence>
<dbReference type="GO" id="GO:0005886">
    <property type="term" value="C:plasma membrane"/>
    <property type="evidence" value="ECO:0007669"/>
    <property type="project" value="UniProtKB-SubCell"/>
</dbReference>
<dbReference type="InterPro" id="IPR000276">
    <property type="entry name" value="GPCR_Rhodpsn"/>
</dbReference>
<evidence type="ECO:0000256" key="10">
    <source>
        <dbReference type="RuleBase" id="RU363047"/>
    </source>
</evidence>
<keyword evidence="6 10" id="KW-1133">Transmembrane helix</keyword>
<dbReference type="PRINTS" id="PR00245">
    <property type="entry name" value="OLFACTORYR"/>
</dbReference>
<evidence type="ECO:0000256" key="2">
    <source>
        <dbReference type="ARBA" id="ARBA00022475"/>
    </source>
</evidence>
<feature type="transmembrane region" description="Helical" evidence="10">
    <location>
        <begin position="275"/>
        <end position="298"/>
    </location>
</feature>
<dbReference type="Pfam" id="PF13853">
    <property type="entry name" value="7tm_4"/>
    <property type="match status" value="1"/>
</dbReference>
<feature type="transmembrane region" description="Helical" evidence="10">
    <location>
        <begin position="97"/>
        <end position="115"/>
    </location>
</feature>
<reference evidence="12 13" key="1">
    <citation type="journal article" date="2012" name="Genome Biol.">
        <title>Sequencing three crocodilian genomes to illuminate the evolution of archosaurs and amniotes.</title>
        <authorList>
            <person name="St John J.A."/>
            <person name="Braun E.L."/>
            <person name="Isberg S.R."/>
            <person name="Miles L.G."/>
            <person name="Chong A.Y."/>
            <person name="Gongora J."/>
            <person name="Dalzell P."/>
            <person name="Moran C."/>
            <person name="Bed'hom B."/>
            <person name="Abzhanov A."/>
            <person name="Burgess S.C."/>
            <person name="Cooksey A.M."/>
            <person name="Castoe T.A."/>
            <person name="Crawford N.G."/>
            <person name="Densmore L.D."/>
            <person name="Drew J.C."/>
            <person name="Edwards S.V."/>
            <person name="Faircloth B.C."/>
            <person name="Fujita M.K."/>
            <person name="Greenwold M.J."/>
            <person name="Hoffmann F.G."/>
            <person name="Howard J.M."/>
            <person name="Iguchi T."/>
            <person name="Janes D.E."/>
            <person name="Khan S.Y."/>
            <person name="Kohno S."/>
            <person name="de Koning A.J."/>
            <person name="Lance S.L."/>
            <person name="McCarthy F.M."/>
            <person name="McCormack J.E."/>
            <person name="Merchant M.E."/>
            <person name="Peterson D.G."/>
            <person name="Pollock D.D."/>
            <person name="Pourmand N."/>
            <person name="Raney B.J."/>
            <person name="Roessler K.A."/>
            <person name="Sanford J.R."/>
            <person name="Sawyer R.H."/>
            <person name="Schmidt C.J."/>
            <person name="Triplett E.W."/>
            <person name="Tuberville T.D."/>
            <person name="Venegas-Anaya M."/>
            <person name="Howard J.T."/>
            <person name="Jarvis E.D."/>
            <person name="Guillette L.J.Jr."/>
            <person name="Glenn T.C."/>
            <person name="Green R.E."/>
            <person name="Ray D.A."/>
        </authorList>
    </citation>
    <scope>NUCLEOTIDE SEQUENCE [LARGE SCALE GENOMIC DNA]</scope>
    <source>
        <strain evidence="12">KSC_2009_1</strain>
    </source>
</reference>
<dbReference type="GO" id="GO:0004984">
    <property type="term" value="F:olfactory receptor activity"/>
    <property type="evidence" value="ECO:0007669"/>
    <property type="project" value="InterPro"/>
</dbReference>
<dbReference type="PANTHER" id="PTHR26453">
    <property type="entry name" value="OLFACTORY RECEPTOR"/>
    <property type="match status" value="1"/>
</dbReference>
<protein>
    <recommendedName>
        <fullName evidence="10">Olfactory receptor</fullName>
    </recommendedName>
</protein>
<dbReference type="InterPro" id="IPR000725">
    <property type="entry name" value="Olfact_rcpt"/>
</dbReference>
<keyword evidence="3 10" id="KW-0716">Sensory transduction</keyword>
<dbReference type="GO" id="GO:0004930">
    <property type="term" value="F:G protein-coupled receptor activity"/>
    <property type="evidence" value="ECO:0007669"/>
    <property type="project" value="UniProtKB-KW"/>
</dbReference>
<evidence type="ECO:0000256" key="8">
    <source>
        <dbReference type="ARBA" id="ARBA00023224"/>
    </source>
</evidence>
<dbReference type="CDD" id="cd15225">
    <property type="entry name" value="7tmA_OR10A-like"/>
    <property type="match status" value="1"/>
</dbReference>
<keyword evidence="5 10" id="KW-0552">Olfaction</keyword>
<keyword evidence="7 10" id="KW-0472">Membrane</keyword>
<evidence type="ECO:0000259" key="11">
    <source>
        <dbReference type="PROSITE" id="PS50262"/>
    </source>
</evidence>
<dbReference type="SUPFAM" id="SSF81321">
    <property type="entry name" value="Family A G protein-coupled receptor-like"/>
    <property type="match status" value="1"/>
</dbReference>
<evidence type="ECO:0000256" key="5">
    <source>
        <dbReference type="ARBA" id="ARBA00022725"/>
    </source>
</evidence>
<dbReference type="Proteomes" id="UP000050525">
    <property type="component" value="Unassembled WGS sequence"/>
</dbReference>
<dbReference type="AlphaFoldDB" id="A0A151NWG2"/>